<dbReference type="InterPro" id="IPR016181">
    <property type="entry name" value="Acyl_CoA_acyltransferase"/>
</dbReference>
<organism evidence="2">
    <name type="scientific">marine metagenome</name>
    <dbReference type="NCBI Taxonomy" id="408172"/>
    <lineage>
        <taxon>unclassified sequences</taxon>
        <taxon>metagenomes</taxon>
        <taxon>ecological metagenomes</taxon>
    </lineage>
</organism>
<gene>
    <name evidence="2" type="ORF">METZ01_LOCUS200438</name>
</gene>
<sequence length="200" mass="23073">MYTADSHGRVWLDEDSFLAPFGHFQKDYDFVINYLRDSSVASKTYFDGFNEDLLLQLYGAYLKNGHGWIGFHKKERASFHILETASLVPLVYTVHGGISKKLWGKGSDLCANFIKWFVFEEKDGTKLEGNIFKPNPALVAYYKRNGMTKDCEVKGRVSVEGKIHPLVIYSMSKEDYLGKPKEEVKEKKKKKRKSKKKKRS</sequence>
<evidence type="ECO:0000256" key="1">
    <source>
        <dbReference type="SAM" id="MobiDB-lite"/>
    </source>
</evidence>
<proteinExistence type="predicted"/>
<feature type="compositionally biased region" description="Basic residues" evidence="1">
    <location>
        <begin position="187"/>
        <end position="200"/>
    </location>
</feature>
<protein>
    <submittedName>
        <fullName evidence="2">Uncharacterized protein</fullName>
    </submittedName>
</protein>
<feature type="region of interest" description="Disordered" evidence="1">
    <location>
        <begin position="180"/>
        <end position="200"/>
    </location>
</feature>
<dbReference type="Gene3D" id="3.40.630.30">
    <property type="match status" value="1"/>
</dbReference>
<reference evidence="2" key="1">
    <citation type="submission" date="2018-05" db="EMBL/GenBank/DDBJ databases">
        <authorList>
            <person name="Lanie J.A."/>
            <person name="Ng W.-L."/>
            <person name="Kazmierczak K.M."/>
            <person name="Andrzejewski T.M."/>
            <person name="Davidsen T.M."/>
            <person name="Wayne K.J."/>
            <person name="Tettelin H."/>
            <person name="Glass J.I."/>
            <person name="Rusch D."/>
            <person name="Podicherti R."/>
            <person name="Tsui H.-C.T."/>
            <person name="Winkler M.E."/>
        </authorList>
    </citation>
    <scope>NUCLEOTIDE SEQUENCE</scope>
</reference>
<dbReference type="EMBL" id="UINC01043486">
    <property type="protein sequence ID" value="SVB47584.1"/>
    <property type="molecule type" value="Genomic_DNA"/>
</dbReference>
<accession>A0A382EBZ5</accession>
<dbReference type="SUPFAM" id="SSF55729">
    <property type="entry name" value="Acyl-CoA N-acyltransferases (Nat)"/>
    <property type="match status" value="1"/>
</dbReference>
<evidence type="ECO:0000313" key="2">
    <source>
        <dbReference type="EMBL" id="SVB47584.1"/>
    </source>
</evidence>
<dbReference type="AlphaFoldDB" id="A0A382EBZ5"/>
<name>A0A382EBZ5_9ZZZZ</name>